<dbReference type="STRING" id="1763535.LPB072_00725"/>
<accession>A0A167G9Z2</accession>
<dbReference type="KEGG" id="hyl:LPB072_00725"/>
<dbReference type="Pfam" id="PF11306">
    <property type="entry name" value="DUF3108"/>
    <property type="match status" value="1"/>
</dbReference>
<proteinExistence type="predicted"/>
<dbReference type="InterPro" id="IPR021457">
    <property type="entry name" value="DUF3108"/>
</dbReference>
<evidence type="ECO:0000313" key="3">
    <source>
        <dbReference type="EMBL" id="OAD39167.1"/>
    </source>
</evidence>
<sequence length="283" mass="30555">MMDDIVATAVPEPATVPAPTPPQVADVVVEPATAVAVAPPTEPRVAKPASGPTVPEGSLPTNATLSYDVKGRAKGFNYSAGGTLSWQQTGNTYKADLEISAFLLGSFQRISTGLITEQGLVPQRFVDRRRNNEKTAVFDRDAGVIRYSKKTPDAALLPGAQDQLSVMLQLAGLLNARQQLVEGDVISVPVSSDSDAEVWRFEIGAVETLRLPAGDVTARRLIRQPRKPNDKTVEVWLAPNLGRLPVRMRLTEPNGDFMDQLLEDMPEMVSEPNPAQENPKAVP</sequence>
<keyword evidence="4" id="KW-1185">Reference proteome</keyword>
<evidence type="ECO:0000256" key="1">
    <source>
        <dbReference type="SAM" id="MobiDB-lite"/>
    </source>
</evidence>
<reference evidence="2 5" key="2">
    <citation type="submission" date="2016-10" db="EMBL/GenBank/DDBJ databases">
        <title>Hydorgenophaga sp. LPB0072 isolated from gastropod.</title>
        <authorList>
            <person name="Kim E."/>
            <person name="Yi H."/>
        </authorList>
    </citation>
    <scope>NUCLEOTIDE SEQUENCE [LARGE SCALE GENOMIC DNA]</scope>
    <source>
        <strain evidence="2 5">LPB0072</strain>
    </source>
</reference>
<protein>
    <recommendedName>
        <fullName evidence="6">DUF3108 domain-containing protein</fullName>
    </recommendedName>
</protein>
<gene>
    <name evidence="2" type="ORF">LPB072_00725</name>
    <name evidence="3" type="ORF">LPB72_23000</name>
</gene>
<dbReference type="AlphaFoldDB" id="A0A167G9Z2"/>
<organism evidence="2 5">
    <name type="scientific">Hydrogenophaga crassostreae</name>
    <dbReference type="NCBI Taxonomy" id="1763535"/>
    <lineage>
        <taxon>Bacteria</taxon>
        <taxon>Pseudomonadati</taxon>
        <taxon>Pseudomonadota</taxon>
        <taxon>Betaproteobacteria</taxon>
        <taxon>Burkholderiales</taxon>
        <taxon>Comamonadaceae</taxon>
        <taxon>Hydrogenophaga</taxon>
    </lineage>
</organism>
<dbReference type="EMBL" id="LVWD01000045">
    <property type="protein sequence ID" value="OAD39167.1"/>
    <property type="molecule type" value="Genomic_DNA"/>
</dbReference>
<dbReference type="Proteomes" id="UP000185657">
    <property type="component" value="Unassembled WGS sequence"/>
</dbReference>
<evidence type="ECO:0000313" key="2">
    <source>
        <dbReference type="EMBL" id="AOW11599.1"/>
    </source>
</evidence>
<name>A0A167G9Z2_9BURK</name>
<evidence type="ECO:0000313" key="5">
    <source>
        <dbReference type="Proteomes" id="UP000185680"/>
    </source>
</evidence>
<evidence type="ECO:0000313" key="4">
    <source>
        <dbReference type="Proteomes" id="UP000185657"/>
    </source>
</evidence>
<evidence type="ECO:0008006" key="6">
    <source>
        <dbReference type="Google" id="ProtNLM"/>
    </source>
</evidence>
<reference evidence="3 4" key="1">
    <citation type="submission" date="2016-02" db="EMBL/GenBank/DDBJ databases">
        <title>Draft genome sequence of Hydrogenophaga sp. LPB0072.</title>
        <authorList>
            <person name="Shin S.-K."/>
            <person name="Yi H."/>
        </authorList>
    </citation>
    <scope>NUCLEOTIDE SEQUENCE [LARGE SCALE GENOMIC DNA]</scope>
    <source>
        <strain evidence="3 4">LPB0072</strain>
    </source>
</reference>
<feature type="region of interest" description="Disordered" evidence="1">
    <location>
        <begin position="40"/>
        <end position="59"/>
    </location>
</feature>
<dbReference type="OrthoDB" id="8526020at2"/>
<dbReference type="EMBL" id="CP017476">
    <property type="protein sequence ID" value="AOW11599.1"/>
    <property type="molecule type" value="Genomic_DNA"/>
</dbReference>
<dbReference type="Proteomes" id="UP000185680">
    <property type="component" value="Chromosome"/>
</dbReference>